<dbReference type="RefSeq" id="WP_012645830.1">
    <property type="nucleotide sequence ID" value="NC_011979.1"/>
</dbReference>
<protein>
    <submittedName>
        <fullName evidence="4">Outer membrane protein, OmpW-related</fullName>
    </submittedName>
</protein>
<gene>
    <name evidence="4" type="ordered locus">Geob_0739</name>
</gene>
<proteinExistence type="predicted"/>
<dbReference type="AlphaFoldDB" id="B9M131"/>
<dbReference type="eggNOG" id="ENOG5033W0F">
    <property type="taxonomic scope" value="Bacteria"/>
</dbReference>
<dbReference type="Pfam" id="PF13505">
    <property type="entry name" value="OMP_b-brl"/>
    <property type="match status" value="1"/>
</dbReference>
<dbReference type="Proteomes" id="UP000007721">
    <property type="component" value="Chromosome"/>
</dbReference>
<evidence type="ECO:0000313" key="4">
    <source>
        <dbReference type="EMBL" id="ACM19101.1"/>
    </source>
</evidence>
<evidence type="ECO:0000313" key="5">
    <source>
        <dbReference type="Proteomes" id="UP000007721"/>
    </source>
</evidence>
<name>B9M131_GEODF</name>
<feature type="signal peptide" evidence="2">
    <location>
        <begin position="1"/>
        <end position="22"/>
    </location>
</feature>
<dbReference type="KEGG" id="geo:Geob_0739"/>
<keyword evidence="1 2" id="KW-0732">Signal</keyword>
<dbReference type="STRING" id="316067.Geob_0739"/>
<dbReference type="InterPro" id="IPR011250">
    <property type="entry name" value="OMP/PagP_B-barrel"/>
</dbReference>
<dbReference type="HOGENOM" id="CLU_1341651_0_0_7"/>
<dbReference type="Gene3D" id="2.40.160.20">
    <property type="match status" value="1"/>
</dbReference>
<keyword evidence="5" id="KW-1185">Reference proteome</keyword>
<evidence type="ECO:0000256" key="2">
    <source>
        <dbReference type="SAM" id="SignalP"/>
    </source>
</evidence>
<dbReference type="InterPro" id="IPR027385">
    <property type="entry name" value="Beta-barrel_OMP"/>
</dbReference>
<evidence type="ECO:0000259" key="3">
    <source>
        <dbReference type="Pfam" id="PF13505"/>
    </source>
</evidence>
<feature type="domain" description="Outer membrane protein beta-barrel" evidence="3">
    <location>
        <begin position="10"/>
        <end position="199"/>
    </location>
</feature>
<dbReference type="EMBL" id="CP001390">
    <property type="protein sequence ID" value="ACM19101.1"/>
    <property type="molecule type" value="Genomic_DNA"/>
</dbReference>
<reference evidence="4 5" key="1">
    <citation type="submission" date="2009-01" db="EMBL/GenBank/DDBJ databases">
        <title>Complete sequence of Geobacter sp. FRC-32.</title>
        <authorList>
            <consortium name="US DOE Joint Genome Institute"/>
            <person name="Lucas S."/>
            <person name="Copeland A."/>
            <person name="Lapidus A."/>
            <person name="Glavina del Rio T."/>
            <person name="Dalin E."/>
            <person name="Tice H."/>
            <person name="Bruce D."/>
            <person name="Goodwin L."/>
            <person name="Pitluck S."/>
            <person name="Saunders E."/>
            <person name="Brettin T."/>
            <person name="Detter J.C."/>
            <person name="Han C."/>
            <person name="Larimer F."/>
            <person name="Land M."/>
            <person name="Hauser L."/>
            <person name="Kyrpides N."/>
            <person name="Ovchinnikova G."/>
            <person name="Kostka J."/>
            <person name="Richardson P."/>
        </authorList>
    </citation>
    <scope>NUCLEOTIDE SEQUENCE [LARGE SCALE GENOMIC DNA]</scope>
    <source>
        <strain evidence="5">DSM 22248 / JCM 15807 / FRC-32</strain>
    </source>
</reference>
<dbReference type="OrthoDB" id="5397288at2"/>
<organism evidence="4 5">
    <name type="scientific">Geotalea daltonii (strain DSM 22248 / JCM 15807 / FRC-32)</name>
    <name type="common">Geobacter daltonii</name>
    <dbReference type="NCBI Taxonomy" id="316067"/>
    <lineage>
        <taxon>Bacteria</taxon>
        <taxon>Pseudomonadati</taxon>
        <taxon>Thermodesulfobacteriota</taxon>
        <taxon>Desulfuromonadia</taxon>
        <taxon>Geobacterales</taxon>
        <taxon>Geobacteraceae</taxon>
        <taxon>Geotalea</taxon>
    </lineage>
</organism>
<sequence length="204" mass="21990">MKKLILFSLVIAFLLSVSLSWAADEADKPANYLAIKGGIYSPSNDFDVQHIPGDSTFSRLDNKIGFAGEVAFGRYIMPAVAMELGAGYFESKGSGEAVAGQDARLRVVPVVLTAKVLLPLGPVEPYGEFGVGGYFSKVRDFKIDESTNTKAMFGLHAGAGLNFNITDGFFLGLEGRYLWTDDSWGSSDAKLDGFITMAALGFRY</sequence>
<evidence type="ECO:0000256" key="1">
    <source>
        <dbReference type="ARBA" id="ARBA00022729"/>
    </source>
</evidence>
<accession>B9M131</accession>
<dbReference type="SUPFAM" id="SSF56925">
    <property type="entry name" value="OMPA-like"/>
    <property type="match status" value="1"/>
</dbReference>
<feature type="chain" id="PRO_5002888845" evidence="2">
    <location>
        <begin position="23"/>
        <end position="204"/>
    </location>
</feature>